<accession>A6EVY5</accession>
<keyword evidence="1" id="KW-0472">Membrane</keyword>
<feature type="transmembrane region" description="Helical" evidence="1">
    <location>
        <begin position="670"/>
        <end position="688"/>
    </location>
</feature>
<evidence type="ECO:0000313" key="2">
    <source>
        <dbReference type="EMBL" id="EDM49172.1"/>
    </source>
</evidence>
<proteinExistence type="predicted"/>
<organism evidence="2 3">
    <name type="scientific">Marinobacter algicola DG893</name>
    <dbReference type="NCBI Taxonomy" id="443152"/>
    <lineage>
        <taxon>Bacteria</taxon>
        <taxon>Pseudomonadati</taxon>
        <taxon>Pseudomonadota</taxon>
        <taxon>Gammaproteobacteria</taxon>
        <taxon>Pseudomonadales</taxon>
        <taxon>Marinobacteraceae</taxon>
        <taxon>Marinobacter</taxon>
    </lineage>
</organism>
<keyword evidence="1" id="KW-1133">Transmembrane helix</keyword>
<dbReference type="eggNOG" id="COG3210">
    <property type="taxonomic scope" value="Bacteria"/>
</dbReference>
<dbReference type="EMBL" id="ABCP01000002">
    <property type="protein sequence ID" value="EDM49172.1"/>
    <property type="molecule type" value="Genomic_DNA"/>
</dbReference>
<feature type="transmembrane region" description="Helical" evidence="1">
    <location>
        <begin position="757"/>
        <end position="777"/>
    </location>
</feature>
<evidence type="ECO:0000256" key="1">
    <source>
        <dbReference type="SAM" id="Phobius"/>
    </source>
</evidence>
<keyword evidence="1" id="KW-0812">Transmembrane</keyword>
<name>A6EVY5_9GAMM</name>
<dbReference type="STRING" id="443152.MDG893_07240"/>
<keyword evidence="3" id="KW-1185">Reference proteome</keyword>
<dbReference type="AlphaFoldDB" id="A6EVY5"/>
<dbReference type="OrthoDB" id="6865449at2"/>
<evidence type="ECO:0000313" key="3">
    <source>
        <dbReference type="Proteomes" id="UP000005856"/>
    </source>
</evidence>
<protein>
    <submittedName>
        <fullName evidence="2">Putative membrane-associated oxidoreductase</fullName>
    </submittedName>
</protein>
<reference evidence="2 3" key="1">
    <citation type="submission" date="2007-06" db="EMBL/GenBank/DDBJ databases">
        <authorList>
            <person name="Green D."/>
            <person name="Ferriera S."/>
            <person name="Johnson J."/>
            <person name="Kravitz S."/>
            <person name="Beeson K."/>
            <person name="Sutton G."/>
            <person name="Rogers Y.-H."/>
            <person name="Friedman R."/>
            <person name="Frazier M."/>
            <person name="Venter J.C."/>
        </authorList>
    </citation>
    <scope>NUCLEOTIDE SEQUENCE [LARGE SCALE GENOMIC DNA]</scope>
    <source>
        <strain evidence="2 3">DG893</strain>
    </source>
</reference>
<gene>
    <name evidence="2" type="ORF">MDG893_07240</name>
</gene>
<dbReference type="Proteomes" id="UP000005856">
    <property type="component" value="Unassembled WGS sequence"/>
</dbReference>
<sequence>MSGREWTESECWVWEQIRAGKEADFNAREGRNEPLLAPIDTFGWTDNRKLSSRFFSELLFTESLYSCISRKGVRVIGAWFEDGVDLESGRLNCDLWLDLCRFDDSANLNGVRIEGSLSLEGSFFSIPNKGLDIAYAKIGEILTLSNIRIRGELKGRGVEVAKTLFLNDVVCNKDVSLDYCKFGENLKLTGGSFHENLDIESTEIFGSLLLDCSAKVRGSTFMESIKVTDSIFMDEASFRSVNLLGAKVGNDISLEKSTISDELLMQSVEARNLIMDSVISLEVVDLINAKIRGKVRLSKAMVGGEIYMAFMEIGGSLRMDEESKFRSINLNSIRIGGDVFLSGADVTGSLSIDSAEIAGSLFLDEAANLSDVHLASTKIRAQLSFSGSRVTGFLNMNSVEVTGSLTMEEGASFGQVELMGAHIGRQIRLSGSVFRGSLSMESIDVADSILAHNNCSFRSVILALANVGRDIRFYGAIIEEDLDLSGANVRSELRIEQSVLNGSLLAKFVRIEMNLFLCGNDLGSVNLSGAQIRGELCLGAKVKPQNLWTTDENPIFKLRNAHVGALQDRKDGWPEVVQLEGFVYDCLGGGDGEEGWIFKGSGGEQGDFNMLTRDTEWYLEWLSRDPVYSPKPYVQLAETFKAAGDSTKSNLVLYDSRRRERIEAWKRGHYLKWFGSMLLNITIGYGLGARYFRVLVWVIMFASIGALLLCHFDHAENGLAQDFSGSFIYSLDILLPVVDLKNSEEVSLSGGVALYFYFQKLLGWILGSFLVAGLAGLTQKQ</sequence>
<comment type="caution">
    <text evidence="2">The sequence shown here is derived from an EMBL/GenBank/DDBJ whole genome shotgun (WGS) entry which is preliminary data.</text>
</comment>
<feature type="transmembrane region" description="Helical" evidence="1">
    <location>
        <begin position="694"/>
        <end position="712"/>
    </location>
</feature>
<dbReference type="RefSeq" id="WP_007152186.1">
    <property type="nucleotide sequence ID" value="NZ_ABCP01000002.1"/>
</dbReference>